<organism evidence="3">
    <name type="scientific">Ananas comosus var. bracteatus</name>
    <name type="common">red pineapple</name>
    <dbReference type="NCBI Taxonomy" id="296719"/>
    <lineage>
        <taxon>Eukaryota</taxon>
        <taxon>Viridiplantae</taxon>
        <taxon>Streptophyta</taxon>
        <taxon>Embryophyta</taxon>
        <taxon>Tracheophyta</taxon>
        <taxon>Spermatophyta</taxon>
        <taxon>Magnoliopsida</taxon>
        <taxon>Liliopsida</taxon>
        <taxon>Poales</taxon>
        <taxon>Bromeliaceae</taxon>
        <taxon>Bromelioideae</taxon>
        <taxon>Ananas</taxon>
    </lineage>
</organism>
<evidence type="ECO:0000256" key="1">
    <source>
        <dbReference type="SAM" id="MobiDB-lite"/>
    </source>
</evidence>
<dbReference type="EMBL" id="LR862131">
    <property type="protein sequence ID" value="CAD1837110.1"/>
    <property type="molecule type" value="Genomic_DNA"/>
</dbReference>
<accession>A0A6V7Q279</accession>
<gene>
    <name evidence="3" type="ORF">CB5_LOCUS20321</name>
</gene>
<sequence>MVLGLRSKAKRGAAIRVDYAVHIHEIRPWPPSQSLKTLKSAVLQWENGDRSSGSTNPAVPSLGSTPSEGKIEFNESFKVQVNLLKDNSAKGTAFQKSLLELNLYEPRRDKTVRGQHLGGAVIDLAEHGVLKEAVSVSAPVSCKRSFRNTVQPMIYVKIQPFDQDGGSSTSSKESLSKEASLDKDGKDSVSALMNEEYAEEEEELEIEAFTDDDESLDSSHGNSNSASDLKAELPVQTRNEEQEHCKNTSVATSENLEVRNEETAVILESVPTKEEFESPTTSLDLYGAVTDQDGHGTELPSDDACTNTENLDSDACHSGGTKEIDLASPLETSVNLVEENGFSNKNKEFIETDDLIREIHKTKVDYSSKENDIEETIDKKDIGGTSDIDDDTQMELSDVASTKIEDGNDKDGKDQESRNVSEKMANGSYADNGDTETNIEEKQMLNGPAEAVEEHSIEVQQIIGSPDNSNVALGVTLEQSPETQQLNFPQDTHKRTFSYDSAASNRSFLGGRVPSTLTNDRARSLRYSMRSSSNLKGIGTYALSYQYREDVKEIDAQKDEQNSETDDQENANSSPDKAEPVRRIVRNGISNSKVREMELRVELLESELRESAAIEIGLYSVIPEHGSSAHKFWLQKHAEMTFQGMLTYWLSNSVVLRAIVYQITKESEVGQSNGTDSAENGYVASHMKKSSPLKWESGTRKKAKHFAEDFADWEDPNTFIAALEKIEIWIFSRLVESVWWQTLAPHMQLTCEGNESKIVSHVRKVNGRGPFVDDLQQAILSIEIWKQAFKDASERLCPLRAGGHECGCLPMLCRLVMEQCVARLDVAMFNAILRESDDDIPTDPMSDPISNPHVLPIPSGNQVSVLVLN</sequence>
<dbReference type="AlphaFoldDB" id="A0A6V7Q279"/>
<dbReference type="PANTHER" id="PTHR31344:SF15">
    <property type="entry name" value="EEIG1_EHBP1 PROTEIN AMINO-TERMINAL DOMAIN PROTEIN"/>
    <property type="match status" value="1"/>
</dbReference>
<feature type="region of interest" description="Disordered" evidence="1">
    <location>
        <begin position="287"/>
        <end position="322"/>
    </location>
</feature>
<reference evidence="3" key="1">
    <citation type="submission" date="2020-07" db="EMBL/GenBank/DDBJ databases">
        <authorList>
            <person name="Lin J."/>
        </authorList>
    </citation>
    <scope>NUCLEOTIDE SEQUENCE</scope>
</reference>
<name>A0A6V7Q279_ANACO</name>
<proteinExistence type="predicted"/>
<evidence type="ECO:0000313" key="3">
    <source>
        <dbReference type="EMBL" id="CAD1837110.1"/>
    </source>
</evidence>
<feature type="compositionally biased region" description="Basic and acidic residues" evidence="1">
    <location>
        <begin position="362"/>
        <end position="382"/>
    </location>
</feature>
<protein>
    <recommendedName>
        <fullName evidence="2">C2 NT-type domain-containing protein</fullName>
    </recommendedName>
</protein>
<feature type="region of interest" description="Disordered" evidence="1">
    <location>
        <begin position="211"/>
        <end position="230"/>
    </location>
</feature>
<feature type="compositionally biased region" description="Basic and acidic residues" evidence="1">
    <location>
        <begin position="174"/>
        <end position="187"/>
    </location>
</feature>
<dbReference type="Pfam" id="PF10358">
    <property type="entry name" value="NT-C2"/>
    <property type="match status" value="1"/>
</dbReference>
<dbReference type="InterPro" id="IPR021827">
    <property type="entry name" value="Nup186/Nup192/Nup205"/>
</dbReference>
<feature type="region of interest" description="Disordered" evidence="1">
    <location>
        <begin position="362"/>
        <end position="450"/>
    </location>
</feature>
<evidence type="ECO:0000259" key="2">
    <source>
        <dbReference type="PROSITE" id="PS51840"/>
    </source>
</evidence>
<dbReference type="PANTHER" id="PTHR31344">
    <property type="entry name" value="NUCLEAR PORE COMPLEX PROTEIN NUP205"/>
    <property type="match status" value="1"/>
</dbReference>
<feature type="region of interest" description="Disordered" evidence="1">
    <location>
        <begin position="557"/>
        <end position="582"/>
    </location>
</feature>
<feature type="compositionally biased region" description="Basic and acidic residues" evidence="1">
    <location>
        <begin position="403"/>
        <end position="421"/>
    </location>
</feature>
<dbReference type="InterPro" id="IPR019448">
    <property type="entry name" value="NT-C2"/>
</dbReference>
<feature type="region of interest" description="Disordered" evidence="1">
    <location>
        <begin position="47"/>
        <end position="67"/>
    </location>
</feature>
<dbReference type="PROSITE" id="PS51840">
    <property type="entry name" value="C2_NT"/>
    <property type="match status" value="1"/>
</dbReference>
<feature type="compositionally biased region" description="Polar residues" evidence="1">
    <location>
        <begin position="50"/>
        <end position="67"/>
    </location>
</feature>
<feature type="domain" description="C2 NT-type" evidence="2">
    <location>
        <begin position="7"/>
        <end position="162"/>
    </location>
</feature>
<feature type="region of interest" description="Disordered" evidence="1">
    <location>
        <begin position="160"/>
        <end position="188"/>
    </location>
</feature>
<dbReference type="GO" id="GO:0005643">
    <property type="term" value="C:nuclear pore"/>
    <property type="evidence" value="ECO:0007669"/>
    <property type="project" value="InterPro"/>
</dbReference>
<feature type="compositionally biased region" description="Polar residues" evidence="1">
    <location>
        <begin position="218"/>
        <end position="227"/>
    </location>
</feature>